<accession>A0AAE4YB86</accession>
<keyword evidence="2" id="KW-1185">Reference proteome</keyword>
<evidence type="ECO:0000313" key="2">
    <source>
        <dbReference type="Proteomes" id="UP001193501"/>
    </source>
</evidence>
<dbReference type="RefSeq" id="WP_168773570.1">
    <property type="nucleotide sequence ID" value="NZ_JAABNR010000003.1"/>
</dbReference>
<dbReference type="EMBL" id="JAABNR010000003">
    <property type="protein sequence ID" value="NBZ86755.1"/>
    <property type="molecule type" value="Genomic_DNA"/>
</dbReference>
<evidence type="ECO:0000313" key="1">
    <source>
        <dbReference type="EMBL" id="NBZ86755.1"/>
    </source>
</evidence>
<organism evidence="1 2">
    <name type="scientific">Stagnihabitans tardus</name>
    <dbReference type="NCBI Taxonomy" id="2699202"/>
    <lineage>
        <taxon>Bacteria</taxon>
        <taxon>Pseudomonadati</taxon>
        <taxon>Pseudomonadota</taxon>
        <taxon>Alphaproteobacteria</taxon>
        <taxon>Rhodobacterales</taxon>
        <taxon>Paracoccaceae</taxon>
        <taxon>Stagnihabitans</taxon>
    </lineage>
</organism>
<gene>
    <name evidence="1" type="ORF">GV832_04115</name>
</gene>
<name>A0AAE4YB86_9RHOB</name>
<sequence length="220" mass="23933">MTQQGQGRLWATFDNFDAERRGFDPLRLSQTAAGFAQVHVQTAANDWYLNPDLAEALRLTPGQGRALGISMGAFGAILFAGALGTEEVILVSPRFPAPLGWPKRAKVYAAAPPEGWEALLEEATATLPGGVILFDPHHKDDKAATRWLMARNPRLCAVAVPFADHPATRLFRETETWGPLQRLMLSEPLATLPAAIAGLRRQVRRKSPSYAVKTGSASPR</sequence>
<dbReference type="AlphaFoldDB" id="A0AAE4YB86"/>
<proteinExistence type="predicted"/>
<comment type="caution">
    <text evidence="1">The sequence shown here is derived from an EMBL/GenBank/DDBJ whole genome shotgun (WGS) entry which is preliminary data.</text>
</comment>
<evidence type="ECO:0008006" key="3">
    <source>
        <dbReference type="Google" id="ProtNLM"/>
    </source>
</evidence>
<dbReference type="Proteomes" id="UP001193501">
    <property type="component" value="Unassembled WGS sequence"/>
</dbReference>
<protein>
    <recommendedName>
        <fullName evidence="3">Alpha/beta hydrolase</fullName>
    </recommendedName>
</protein>
<reference evidence="1" key="1">
    <citation type="submission" date="2020-01" db="EMBL/GenBank/DDBJ databases">
        <authorList>
            <person name="Chen W.-M."/>
        </authorList>
    </citation>
    <scope>NUCLEOTIDE SEQUENCE</scope>
    <source>
        <strain evidence="1">CYK-10</strain>
    </source>
</reference>